<name>A0A7G1I926_MYCKA</name>
<organism evidence="1 2">
    <name type="scientific">Mycobacterium kansasii</name>
    <dbReference type="NCBI Taxonomy" id="1768"/>
    <lineage>
        <taxon>Bacteria</taxon>
        <taxon>Bacillati</taxon>
        <taxon>Actinomycetota</taxon>
        <taxon>Actinomycetes</taxon>
        <taxon>Mycobacteriales</taxon>
        <taxon>Mycobacteriaceae</taxon>
        <taxon>Mycobacterium</taxon>
    </lineage>
</organism>
<evidence type="ECO:0000313" key="1">
    <source>
        <dbReference type="EMBL" id="BCI87457.1"/>
    </source>
</evidence>
<keyword evidence="2" id="KW-1185">Reference proteome</keyword>
<proteinExistence type="predicted"/>
<reference evidence="1 2" key="1">
    <citation type="submission" date="2020-07" db="EMBL/GenBank/DDBJ databases">
        <title>Mycobacterium kansasii (former subtype) with zoonotic potential isolated from diseased indoor pet cat, Japan.</title>
        <authorList>
            <person name="Fukano H."/>
            <person name="Terazono T."/>
            <person name="Hoshino Y."/>
        </authorList>
    </citation>
    <scope>NUCLEOTIDE SEQUENCE [LARGE SCALE GENOMIC DNA]</scope>
    <source>
        <strain evidence="1 2">Kuro-I</strain>
    </source>
</reference>
<accession>A0A7G1I926</accession>
<dbReference type="Proteomes" id="UP000516380">
    <property type="component" value="Chromosome"/>
</dbReference>
<dbReference type="AlphaFoldDB" id="A0A7G1I926"/>
<protein>
    <submittedName>
        <fullName evidence="1">Uncharacterized protein</fullName>
    </submittedName>
</protein>
<evidence type="ECO:0000313" key="2">
    <source>
        <dbReference type="Proteomes" id="UP000516380"/>
    </source>
</evidence>
<dbReference type="EMBL" id="AP023343">
    <property type="protein sequence ID" value="BCI87457.1"/>
    <property type="molecule type" value="Genomic_DNA"/>
</dbReference>
<sequence>MEVEGWLDPATSVAEADTTGRLVAERLSAELPEMRSFVWAARSAQPV</sequence>
<gene>
    <name evidence="1" type="ORF">NIIDMKKI_26630</name>
</gene>